<dbReference type="RefSeq" id="WP_386256501.1">
    <property type="nucleotide sequence ID" value="NZ_JBHTRV010000062.1"/>
</dbReference>
<keyword evidence="2" id="KW-1185">Reference proteome</keyword>
<dbReference type="Proteomes" id="UP001600424">
    <property type="component" value="Unassembled WGS sequence"/>
</dbReference>
<evidence type="ECO:0000313" key="2">
    <source>
        <dbReference type="Proteomes" id="UP001600424"/>
    </source>
</evidence>
<accession>A0ABW6J6Z3</accession>
<name>A0ABW6J6Z3_STRWE</name>
<proteinExistence type="predicted"/>
<protein>
    <submittedName>
        <fullName evidence="1">Uncharacterized protein</fullName>
    </submittedName>
</protein>
<evidence type="ECO:0000313" key="1">
    <source>
        <dbReference type="EMBL" id="MFE5985715.1"/>
    </source>
</evidence>
<sequence>MLAWFIRHHPESAHHYLGEITREAHTRWEIPAKDTLATLRRYAVVEGQLSKEDAEAFFALLTPPEKND</sequence>
<organism evidence="1 2">
    <name type="scientific">Streptomyces wedmorensis</name>
    <dbReference type="NCBI Taxonomy" id="43759"/>
    <lineage>
        <taxon>Bacteria</taxon>
        <taxon>Bacillati</taxon>
        <taxon>Actinomycetota</taxon>
        <taxon>Actinomycetes</taxon>
        <taxon>Kitasatosporales</taxon>
        <taxon>Streptomycetaceae</taxon>
        <taxon>Streptomyces</taxon>
    </lineage>
</organism>
<gene>
    <name evidence="1" type="ORF">ACFQ63_39325</name>
</gene>
<comment type="caution">
    <text evidence="1">The sequence shown here is derived from an EMBL/GenBank/DDBJ whole genome shotgun (WGS) entry which is preliminary data.</text>
</comment>
<reference evidence="1 2" key="1">
    <citation type="submission" date="2024-09" db="EMBL/GenBank/DDBJ databases">
        <title>The Natural Products Discovery Center: Release of the First 8490 Sequenced Strains for Exploring Actinobacteria Biosynthetic Diversity.</title>
        <authorList>
            <person name="Kalkreuter E."/>
            <person name="Kautsar S.A."/>
            <person name="Yang D."/>
            <person name="Bader C.D."/>
            <person name="Teijaro C.N."/>
            <person name="Fluegel L."/>
            <person name="Davis C.M."/>
            <person name="Simpson J.R."/>
            <person name="Lauterbach L."/>
            <person name="Steele A.D."/>
            <person name="Gui C."/>
            <person name="Meng S."/>
            <person name="Li G."/>
            <person name="Viehrig K."/>
            <person name="Ye F."/>
            <person name="Su P."/>
            <person name="Kiefer A.F."/>
            <person name="Nichols A."/>
            <person name="Cepeda A.J."/>
            <person name="Yan W."/>
            <person name="Fan B."/>
            <person name="Jiang Y."/>
            <person name="Adhikari A."/>
            <person name="Zheng C.-J."/>
            <person name="Schuster L."/>
            <person name="Cowan T.M."/>
            <person name="Smanski M.J."/>
            <person name="Chevrette M.G."/>
            <person name="De Carvalho L.P.S."/>
            <person name="Shen B."/>
        </authorList>
    </citation>
    <scope>NUCLEOTIDE SEQUENCE [LARGE SCALE GENOMIC DNA]</scope>
    <source>
        <strain evidence="1 2">NPDC056472</strain>
    </source>
</reference>
<dbReference type="EMBL" id="JBHTRV010000062">
    <property type="protein sequence ID" value="MFE5985715.1"/>
    <property type="molecule type" value="Genomic_DNA"/>
</dbReference>